<feature type="compositionally biased region" description="Polar residues" evidence="7">
    <location>
        <begin position="1165"/>
        <end position="1184"/>
    </location>
</feature>
<dbReference type="Gene3D" id="2.30.29.30">
    <property type="entry name" value="Pleckstrin-homology domain (PH domain)/Phosphotyrosine-binding domain (PTB)"/>
    <property type="match status" value="1"/>
</dbReference>
<feature type="compositionally biased region" description="Basic residues" evidence="7">
    <location>
        <begin position="1233"/>
        <end position="1245"/>
    </location>
</feature>
<comment type="caution">
    <text evidence="9">The sequence shown here is derived from an EMBL/GenBank/DDBJ whole genome shotgun (WGS) entry which is preliminary data.</text>
</comment>
<dbReference type="Pfam" id="PF17838">
    <property type="entry name" value="PH_16"/>
    <property type="match status" value="1"/>
</dbReference>
<dbReference type="PANTHER" id="PTHR13944:SF21">
    <property type="entry name" value="CYSTS, ISOFORM C"/>
    <property type="match status" value="1"/>
</dbReference>
<protein>
    <recommendedName>
        <fullName evidence="8">DH domain-containing protein</fullName>
    </recommendedName>
</protein>
<evidence type="ECO:0000313" key="9">
    <source>
        <dbReference type="EMBL" id="CAL8134676.1"/>
    </source>
</evidence>
<dbReference type="EMBL" id="CAXLJM020000105">
    <property type="protein sequence ID" value="CAL8134676.1"/>
    <property type="molecule type" value="Genomic_DNA"/>
</dbReference>
<dbReference type="InterPro" id="IPR000219">
    <property type="entry name" value="DH_dom"/>
</dbReference>
<feature type="coiled-coil region" evidence="6">
    <location>
        <begin position="826"/>
        <end position="899"/>
    </location>
</feature>
<feature type="region of interest" description="Disordered" evidence="7">
    <location>
        <begin position="907"/>
        <end position="956"/>
    </location>
</feature>
<keyword evidence="4" id="KW-0863">Zinc-finger</keyword>
<keyword evidence="10" id="KW-1185">Reference proteome</keyword>
<dbReference type="InterPro" id="IPR035899">
    <property type="entry name" value="DBL_dom_sf"/>
</dbReference>
<keyword evidence="3" id="KW-0597">Phosphoprotein</keyword>
<evidence type="ECO:0000256" key="6">
    <source>
        <dbReference type="SAM" id="Coils"/>
    </source>
</evidence>
<organism evidence="9 10">
    <name type="scientific">Orchesella dallaii</name>
    <dbReference type="NCBI Taxonomy" id="48710"/>
    <lineage>
        <taxon>Eukaryota</taxon>
        <taxon>Metazoa</taxon>
        <taxon>Ecdysozoa</taxon>
        <taxon>Arthropoda</taxon>
        <taxon>Hexapoda</taxon>
        <taxon>Collembola</taxon>
        <taxon>Entomobryomorpha</taxon>
        <taxon>Entomobryoidea</taxon>
        <taxon>Orchesellidae</taxon>
        <taxon>Orchesellinae</taxon>
        <taxon>Orchesella</taxon>
    </lineage>
</organism>
<evidence type="ECO:0000313" key="10">
    <source>
        <dbReference type="Proteomes" id="UP001642540"/>
    </source>
</evidence>
<feature type="domain" description="DH" evidence="8">
    <location>
        <begin position="315"/>
        <end position="504"/>
    </location>
</feature>
<dbReference type="SUPFAM" id="SSF48065">
    <property type="entry name" value="DBL homology domain (DH-domain)"/>
    <property type="match status" value="1"/>
</dbReference>
<dbReference type="PANTHER" id="PTHR13944">
    <property type="entry name" value="AGAP007712-PA"/>
    <property type="match status" value="1"/>
</dbReference>
<dbReference type="Gene3D" id="1.20.900.10">
    <property type="entry name" value="Dbl homology (DH) domain"/>
    <property type="match status" value="1"/>
</dbReference>
<feature type="coiled-coil region" evidence="6">
    <location>
        <begin position="635"/>
        <end position="662"/>
    </location>
</feature>
<keyword evidence="4" id="KW-0479">Metal-binding</keyword>
<sequence length="1261" mass="138828">MLGQRMEPVLSSQTLPKLDGHDEEADQLDGQFEVLCATNSCPDLSVLEEEHLSTLDESKLIDGFETVLRRGTIPKSGDQVDGIFIKHNASSTSNVPSKIPLGFRRSTSLNSLGVDQDFVSRSDSTSILIDNESGYGRVNTGTVAAISVQLDKQLKLGSVKGAPSATDFVRSKLRASDSGRPGYLHKSISSPSVSQQFPSALISATEHRQKNLTNFRSTSQSDAHQHSSKRSFFRRKHKFKGHSMNTHSALHSFDTGTMNGIAHNLSGASEPLNESSLGLAALTDPALGLQDADADTWTNSMDIGLTSTLDEKEKKRQEHMYELILTEKHHCLTLALMHHLFIGDMKKHGFSRQARLLFPDLKELLQVHFSFLKRLRERQLKFRKLGQPVDTLADILNEQFGGSQWQHMVRLYGLLCASHAKSLEIFRALMKEPKFASLVATWDKEPLLARKNVRECLLLVAQRITKYPLLFEPLVKTGVSPPEKEQVSKVLRSSKELISRVNERVAERQRLLEICQKIDPKSHVTIGQKRRGRDDLMSVPSRRLLFHGQAVITCNRIGIGSLSNTSCTVLILTDCLVFTQEFGGRLQFVSPPGIVMLSNLLVRPNAGQPTSMFLVISDSGKPEMIEIQVSNPPNRDAWMEKIKEAKNKYEEKTDAFSDVDDELNSDAVDHAEIRTAKALEELQENDKQILALLRSRSKIIDVLRADKPQNWATSHLDGKENVMTAMSAACNEVRQMINQIDANHLNVVNRSTSCVGEIGSSSAMQGLPKRADTFGGFDSQQRLQGEPGTNINSRQLLEMVVQLEDVCGELFSLLVHQMSPIVYQNYYQLQRRMEDLREAQQRLETEKALWQQEFNSQKEAMSKDKNDLTSWKTNLQKEQEDITQQREQLYRKLEAFQKNACTCNWKGLVPTPDSVSPGAGTEKPPQSAIPRRPVQPSSTSNPSAQSTANGKTKQQLPLKLASFSSSKGSIGVGGSSSVSNLGASISAEVPPKPHPRSSVLSSFKSSISASSLLQSVHSNANSGNESGSTLRSQQSWGQPTIKNSSSTSQVQQLLPLRLSEGTANSAAVAAASANTITTKTSSLPRGVTASRSVSSVHQLEQNPHPDPSSGRVQRHSGTGNMNSYVNYTSASFVDQPSNPSYLHGPISGSSSSERMNAYFSKVPHQYQNFGSDSSASPPQIPQRNSGGGAHANGITILDPSSKDPTTGVPIIHRRSGSSPVPMTSNSAASAKNSAHHHHHHHHHRFFQPQDDDYDSSKILFL</sequence>
<dbReference type="InterPro" id="IPR011993">
    <property type="entry name" value="PH-like_dom_sf"/>
</dbReference>
<feature type="region of interest" description="Disordered" evidence="7">
    <location>
        <begin position="172"/>
        <end position="191"/>
    </location>
</feature>
<feature type="region of interest" description="Disordered" evidence="7">
    <location>
        <begin position="1016"/>
        <end position="1048"/>
    </location>
</feature>
<reference evidence="9 10" key="1">
    <citation type="submission" date="2024-08" db="EMBL/GenBank/DDBJ databases">
        <authorList>
            <person name="Cucini C."/>
            <person name="Frati F."/>
        </authorList>
    </citation>
    <scope>NUCLEOTIDE SEQUENCE [LARGE SCALE GENOMIC DNA]</scope>
</reference>
<name>A0ABP1RSK3_9HEXA</name>
<dbReference type="SMART" id="SM00325">
    <property type="entry name" value="RhoGEF"/>
    <property type="match status" value="1"/>
</dbReference>
<keyword evidence="5 6" id="KW-0175">Coiled coil</keyword>
<evidence type="ECO:0000256" key="5">
    <source>
        <dbReference type="ARBA" id="ARBA00023054"/>
    </source>
</evidence>
<comment type="subcellular location">
    <subcellularLocation>
        <location evidence="1">Cytoplasm</location>
    </subcellularLocation>
</comment>
<evidence type="ECO:0000256" key="4">
    <source>
        <dbReference type="ARBA" id="ARBA00022771"/>
    </source>
</evidence>
<evidence type="ECO:0000256" key="2">
    <source>
        <dbReference type="ARBA" id="ARBA00022490"/>
    </source>
</evidence>
<dbReference type="CDD" id="cd00160">
    <property type="entry name" value="RhoGEF"/>
    <property type="match status" value="1"/>
</dbReference>
<dbReference type="SUPFAM" id="SSF50729">
    <property type="entry name" value="PH domain-like"/>
    <property type="match status" value="1"/>
</dbReference>
<proteinExistence type="predicted"/>
<evidence type="ECO:0000256" key="1">
    <source>
        <dbReference type="ARBA" id="ARBA00004496"/>
    </source>
</evidence>
<feature type="compositionally biased region" description="Polar residues" evidence="7">
    <location>
        <begin position="1080"/>
        <end position="1101"/>
    </location>
</feature>
<evidence type="ECO:0000256" key="7">
    <source>
        <dbReference type="SAM" id="MobiDB-lite"/>
    </source>
</evidence>
<accession>A0ABP1RSK3</accession>
<dbReference type="InterPro" id="IPR041020">
    <property type="entry name" value="PH_16"/>
</dbReference>
<evidence type="ECO:0000259" key="8">
    <source>
        <dbReference type="PROSITE" id="PS50010"/>
    </source>
</evidence>
<dbReference type="InterPro" id="IPR051632">
    <property type="entry name" value="Rho_GEF"/>
</dbReference>
<feature type="region of interest" description="Disordered" evidence="7">
    <location>
        <begin position="1080"/>
        <end position="1123"/>
    </location>
</feature>
<feature type="region of interest" description="Disordered" evidence="7">
    <location>
        <begin position="1"/>
        <end position="22"/>
    </location>
</feature>
<dbReference type="Proteomes" id="UP001642540">
    <property type="component" value="Unassembled WGS sequence"/>
</dbReference>
<feature type="region of interest" description="Disordered" evidence="7">
    <location>
        <begin position="1165"/>
        <end position="1250"/>
    </location>
</feature>
<dbReference type="InterPro" id="IPR001849">
    <property type="entry name" value="PH_domain"/>
</dbReference>
<dbReference type="Pfam" id="PF00621">
    <property type="entry name" value="RhoGEF"/>
    <property type="match status" value="1"/>
</dbReference>
<feature type="compositionally biased region" description="Polar residues" evidence="7">
    <location>
        <begin position="935"/>
        <end position="955"/>
    </location>
</feature>
<dbReference type="SMART" id="SM00233">
    <property type="entry name" value="PH"/>
    <property type="match status" value="1"/>
</dbReference>
<keyword evidence="4" id="KW-0862">Zinc</keyword>
<feature type="compositionally biased region" description="Polar residues" evidence="7">
    <location>
        <begin position="1019"/>
        <end position="1048"/>
    </location>
</feature>
<keyword evidence="2" id="KW-0963">Cytoplasm</keyword>
<gene>
    <name evidence="9" type="ORF">ODALV1_LOCUS25632</name>
</gene>
<dbReference type="PROSITE" id="PS50010">
    <property type="entry name" value="DH_2"/>
    <property type="match status" value="1"/>
</dbReference>
<evidence type="ECO:0000256" key="3">
    <source>
        <dbReference type="ARBA" id="ARBA00022553"/>
    </source>
</evidence>